<accession>D7FI92</accession>
<name>D7FI92_ECTSI</name>
<protein>
    <submittedName>
        <fullName evidence="1">Uncharacterized protein</fullName>
    </submittedName>
</protein>
<sequence>MGAIGTGGYDGGDCCECTCQVTNSGWGCNPDYFACIDLEAPCVDDDDITAEMVEN</sequence>
<dbReference type="OrthoDB" id="191722at2759"/>
<gene>
    <name evidence="1" type="ORF">Esi_0118_0077</name>
</gene>
<evidence type="ECO:0000313" key="2">
    <source>
        <dbReference type="Proteomes" id="UP000002630"/>
    </source>
</evidence>
<dbReference type="InParanoid" id="D7FI92"/>
<keyword evidence="2" id="KW-1185">Reference proteome</keyword>
<evidence type="ECO:0000313" key="1">
    <source>
        <dbReference type="EMBL" id="CBJ28717.1"/>
    </source>
</evidence>
<reference evidence="1 2" key="1">
    <citation type="journal article" date="2010" name="Nature">
        <title>The Ectocarpus genome and the independent evolution of multicellularity in brown algae.</title>
        <authorList>
            <person name="Cock J.M."/>
            <person name="Sterck L."/>
            <person name="Rouze P."/>
            <person name="Scornet D."/>
            <person name="Allen A.E."/>
            <person name="Amoutzias G."/>
            <person name="Anthouard V."/>
            <person name="Artiguenave F."/>
            <person name="Aury J.M."/>
            <person name="Badger J.H."/>
            <person name="Beszteri B."/>
            <person name="Billiau K."/>
            <person name="Bonnet E."/>
            <person name="Bothwell J.H."/>
            <person name="Bowler C."/>
            <person name="Boyen C."/>
            <person name="Brownlee C."/>
            <person name="Carrano C.J."/>
            <person name="Charrier B."/>
            <person name="Cho G.Y."/>
            <person name="Coelho S.M."/>
            <person name="Collen J."/>
            <person name="Corre E."/>
            <person name="Da Silva C."/>
            <person name="Delage L."/>
            <person name="Delaroque N."/>
            <person name="Dittami S.M."/>
            <person name="Doulbeau S."/>
            <person name="Elias M."/>
            <person name="Farnham G."/>
            <person name="Gachon C.M."/>
            <person name="Gschloessl B."/>
            <person name="Heesch S."/>
            <person name="Jabbari K."/>
            <person name="Jubin C."/>
            <person name="Kawai H."/>
            <person name="Kimura K."/>
            <person name="Kloareg B."/>
            <person name="Kupper F.C."/>
            <person name="Lang D."/>
            <person name="Le Bail A."/>
            <person name="Leblanc C."/>
            <person name="Lerouge P."/>
            <person name="Lohr M."/>
            <person name="Lopez P.J."/>
            <person name="Martens C."/>
            <person name="Maumus F."/>
            <person name="Michel G."/>
            <person name="Miranda-Saavedra D."/>
            <person name="Morales J."/>
            <person name="Moreau H."/>
            <person name="Motomura T."/>
            <person name="Nagasato C."/>
            <person name="Napoli C.A."/>
            <person name="Nelson D.R."/>
            <person name="Nyvall-Collen P."/>
            <person name="Peters A.F."/>
            <person name="Pommier C."/>
            <person name="Potin P."/>
            <person name="Poulain J."/>
            <person name="Quesneville H."/>
            <person name="Read B."/>
            <person name="Rensing S.A."/>
            <person name="Ritter A."/>
            <person name="Rousvoal S."/>
            <person name="Samanta M."/>
            <person name="Samson G."/>
            <person name="Schroeder D.C."/>
            <person name="Segurens B."/>
            <person name="Strittmatter M."/>
            <person name="Tonon T."/>
            <person name="Tregear J.W."/>
            <person name="Valentin K."/>
            <person name="von Dassow P."/>
            <person name="Yamagishi T."/>
            <person name="Van de Peer Y."/>
            <person name="Wincker P."/>
        </authorList>
    </citation>
    <scope>NUCLEOTIDE SEQUENCE [LARGE SCALE GENOMIC DNA]</scope>
    <source>
        <strain evidence="2">Ec32 / CCAP1310/4</strain>
    </source>
</reference>
<dbReference type="Proteomes" id="UP000002630">
    <property type="component" value="Unassembled WGS sequence"/>
</dbReference>
<dbReference type="EMBL" id="FN649760">
    <property type="protein sequence ID" value="CBJ28717.1"/>
    <property type="molecule type" value="Genomic_DNA"/>
</dbReference>
<dbReference type="AlphaFoldDB" id="D7FI92"/>
<organism evidence="1 2">
    <name type="scientific">Ectocarpus siliculosus</name>
    <name type="common">Brown alga</name>
    <name type="synonym">Conferva siliculosa</name>
    <dbReference type="NCBI Taxonomy" id="2880"/>
    <lineage>
        <taxon>Eukaryota</taxon>
        <taxon>Sar</taxon>
        <taxon>Stramenopiles</taxon>
        <taxon>Ochrophyta</taxon>
        <taxon>PX clade</taxon>
        <taxon>Phaeophyceae</taxon>
        <taxon>Ectocarpales</taxon>
        <taxon>Ectocarpaceae</taxon>
        <taxon>Ectocarpus</taxon>
    </lineage>
</organism>
<proteinExistence type="predicted"/>